<dbReference type="EMBL" id="FUWZ01000001">
    <property type="protein sequence ID" value="SJZ39433.1"/>
    <property type="molecule type" value="Genomic_DNA"/>
</dbReference>
<dbReference type="CDD" id="cd16018">
    <property type="entry name" value="Enpp"/>
    <property type="match status" value="1"/>
</dbReference>
<keyword evidence="2" id="KW-1185">Reference proteome</keyword>
<dbReference type="Pfam" id="PF01663">
    <property type="entry name" value="Phosphodiest"/>
    <property type="match status" value="1"/>
</dbReference>
<organism evidence="1 2">
    <name type="scientific">Chitinophaga eiseniae</name>
    <dbReference type="NCBI Taxonomy" id="634771"/>
    <lineage>
        <taxon>Bacteria</taxon>
        <taxon>Pseudomonadati</taxon>
        <taxon>Bacteroidota</taxon>
        <taxon>Chitinophagia</taxon>
        <taxon>Chitinophagales</taxon>
        <taxon>Chitinophagaceae</taxon>
        <taxon>Chitinophaga</taxon>
    </lineage>
</organism>
<accession>A0A1T4KAS7</accession>
<sequence length="462" mass="50294">MLKRFSRSFLKTIIMKKILFFVYALLLSSTSIMAQQAKYVILISIDGFRPDFYLDRSWPAPNMQRMKEKGVHATGVTGIFPTITYPSHTTLITGVKPAKHGIWYNTPFEPEGASGRWYSETSHIKAETLWDAVGKAGMISASVSWPVSVGAPVTYNIPETFSLSNPGDRRAPTSEQSTPKGLFEEVQKNATGELQSTDMNLRYLGMNETLSRMAAYLIRRYKPNLLTVHLPCTDEVQHREGREGNAVATAVASADHGIGTILEAIEKAGISDSTAIIITGDHGFVDIHTSLSPNVWLAQKGLAGTKENPGSWKALFHSGGGSTFLKLKDKKDQKTLQQVKTMLNELPEGIRKQFRVIEQPALAKTGADPDAVLALTAVQGIAFSGNKEGEAIKKAHGGAHGYFPDFREIQTGFIAYGAGLGEHITVPVIELTDVAPLVAKLLGIPLKEADGIVYPGVMKKTN</sequence>
<protein>
    <submittedName>
        <fullName evidence="1">Predicted pyrophosphatase or phosphodiesterase, AlkP superfamily</fullName>
    </submittedName>
</protein>
<dbReference type="InterPro" id="IPR017850">
    <property type="entry name" value="Alkaline_phosphatase_core_sf"/>
</dbReference>
<dbReference type="AlphaFoldDB" id="A0A1T4KAS7"/>
<name>A0A1T4KAS7_9BACT</name>
<dbReference type="InterPro" id="IPR002591">
    <property type="entry name" value="Phosphodiest/P_Trfase"/>
</dbReference>
<dbReference type="GO" id="GO:0016787">
    <property type="term" value="F:hydrolase activity"/>
    <property type="evidence" value="ECO:0007669"/>
    <property type="project" value="UniProtKB-ARBA"/>
</dbReference>
<reference evidence="2" key="1">
    <citation type="submission" date="2017-02" db="EMBL/GenBank/DDBJ databases">
        <authorList>
            <person name="Varghese N."/>
            <person name="Submissions S."/>
        </authorList>
    </citation>
    <scope>NUCLEOTIDE SEQUENCE [LARGE SCALE GENOMIC DNA]</scope>
    <source>
        <strain evidence="2">DSM 22224</strain>
    </source>
</reference>
<dbReference type="Gene3D" id="3.40.720.10">
    <property type="entry name" value="Alkaline Phosphatase, subunit A"/>
    <property type="match status" value="1"/>
</dbReference>
<evidence type="ECO:0000313" key="2">
    <source>
        <dbReference type="Proteomes" id="UP000190367"/>
    </source>
</evidence>
<dbReference type="PANTHER" id="PTHR10151:SF120">
    <property type="entry name" value="BIS(5'-ADENOSYL)-TRIPHOSPHATASE"/>
    <property type="match status" value="1"/>
</dbReference>
<dbReference type="PANTHER" id="PTHR10151">
    <property type="entry name" value="ECTONUCLEOTIDE PYROPHOSPHATASE/PHOSPHODIESTERASE"/>
    <property type="match status" value="1"/>
</dbReference>
<evidence type="ECO:0000313" key="1">
    <source>
        <dbReference type="EMBL" id="SJZ39433.1"/>
    </source>
</evidence>
<dbReference type="SUPFAM" id="SSF53649">
    <property type="entry name" value="Alkaline phosphatase-like"/>
    <property type="match status" value="1"/>
</dbReference>
<proteinExistence type="predicted"/>
<dbReference type="STRING" id="634771.SAMN04488128_10119"/>
<gene>
    <name evidence="1" type="ORF">SAMN04488128_10119</name>
</gene>
<dbReference type="Proteomes" id="UP000190367">
    <property type="component" value="Unassembled WGS sequence"/>
</dbReference>